<keyword evidence="4" id="KW-0560">Oxidoreductase</keyword>
<dbReference type="Pfam" id="PF01494">
    <property type="entry name" value="FAD_binding_3"/>
    <property type="match status" value="1"/>
</dbReference>
<reference evidence="7" key="1">
    <citation type="submission" date="2021-11" db="EMBL/GenBank/DDBJ databases">
        <authorList>
            <person name="Herlambang A."/>
            <person name="Guo Y."/>
            <person name="Takashima Y."/>
            <person name="Nishizawa T."/>
        </authorList>
    </citation>
    <scope>NUCLEOTIDE SEQUENCE</scope>
    <source>
        <strain evidence="7">E1425</strain>
    </source>
</reference>
<feature type="domain" description="FAD-binding" evidence="6">
    <location>
        <begin position="582"/>
        <end position="664"/>
    </location>
</feature>
<evidence type="ECO:0000259" key="6">
    <source>
        <dbReference type="Pfam" id="PF01494"/>
    </source>
</evidence>
<gene>
    <name evidence="7" type="ORF">EMPS_03765</name>
</gene>
<evidence type="ECO:0000256" key="5">
    <source>
        <dbReference type="SAM" id="MobiDB-lite"/>
    </source>
</evidence>
<dbReference type="GO" id="GO:0071949">
    <property type="term" value="F:FAD binding"/>
    <property type="evidence" value="ECO:0007669"/>
    <property type="project" value="InterPro"/>
</dbReference>
<evidence type="ECO:0000313" key="7">
    <source>
        <dbReference type="EMBL" id="GJJ71415.1"/>
    </source>
</evidence>
<protein>
    <recommendedName>
        <fullName evidence="6">FAD-binding domain-containing protein</fullName>
    </recommendedName>
</protein>
<keyword evidence="8" id="KW-1185">Reference proteome</keyword>
<comment type="similarity">
    <text evidence="1">Belongs to the paxM FAD-dependent monooxygenase family.</text>
</comment>
<feature type="compositionally biased region" description="Basic and acidic residues" evidence="5">
    <location>
        <begin position="312"/>
        <end position="325"/>
    </location>
</feature>
<reference evidence="7" key="2">
    <citation type="journal article" date="2022" name="Microbiol. Resour. Announc.">
        <title>Whole-Genome Sequence of Entomortierella parvispora E1425, a Mucoromycotan Fungus Associated with Burkholderiaceae-Related Endosymbiotic Bacteria.</title>
        <authorList>
            <person name="Herlambang A."/>
            <person name="Guo Y."/>
            <person name="Takashima Y."/>
            <person name="Narisawa K."/>
            <person name="Ohta H."/>
            <person name="Nishizawa T."/>
        </authorList>
    </citation>
    <scope>NUCLEOTIDE SEQUENCE</scope>
    <source>
        <strain evidence="7">E1425</strain>
    </source>
</reference>
<dbReference type="EMBL" id="BQFW01000005">
    <property type="protein sequence ID" value="GJJ71415.1"/>
    <property type="molecule type" value="Genomic_DNA"/>
</dbReference>
<dbReference type="SUPFAM" id="SSF51905">
    <property type="entry name" value="FAD/NAD(P)-binding domain"/>
    <property type="match status" value="1"/>
</dbReference>
<sequence>MSSSTSLPIKRKTPTIESSLPTVFEVPELADAILQLLPTNAVLALRLVCSDFHDICTHRRWFFKDMIKFADTEYLTLTDQMTNAMAPWVRSVGFFRYKKEQDSFSTRTLRRSRAEEPVSWLRHVTAWNQLTIMEISVPWNDWTTQMEQAVLEILETKAMMAQTNNSGVFPQVVRTEADERWKGAKIRVWECHNALGLRKFVLHSSHSTNCASIEPLLAKMSRGVHPSSSPPSSFTPLFESLVSFRLGGKRETNRVKVPWSSLVQFLKTGAPALQELSLDAHYVTLETPPKRTGPAPQTAGVDTKTDEEEMAQDQKDTDESEDKAADMPSTPVFLGSVLSLGPTILPALEQLGLLEDIQKISLTCPGVSLLDQNMKRLGDVKIKGEKDLSGYDSVVFARRDFHALLLGQVPPENISFNKKVLKTTEEDGKVTIHMSDNTAYECDIVVGADGTYSSVRQAMFKKLSEKGMLPKSDAKELVAGYTYTCGVSAPLDPEKYPQLEDDDCHFDSVIGGLRHSWNVIKVPGNRVCWGLGVQFENPEESRKQMFRNSEWSPDTNNSVIDEFSPFPSPYGHTMGDLIKATPKDQISRVFLEYKMFKTWHHGRSVLIGDACHKLLPAYGQGAVNAMQDSVILANCLYDLEDCSQESITACFQSYYVQRFPRAKEAYEMSKVVSKVTNGQKWHERLIRWILFNLPDSFQQRTQVKKNVYRPQASFLPLVPNRGTGKVLPQVPSKRYQKEQEALKKVSAPRAVVV</sequence>
<keyword evidence="2" id="KW-0285">Flavoprotein</keyword>
<dbReference type="PRINTS" id="PR00420">
    <property type="entry name" value="RNGMNOXGNASE"/>
</dbReference>
<dbReference type="InterPro" id="IPR002938">
    <property type="entry name" value="FAD-bd"/>
</dbReference>
<dbReference type="PANTHER" id="PTHR47356:SF2">
    <property type="entry name" value="FAD-BINDING DOMAIN-CONTAINING PROTEIN-RELATED"/>
    <property type="match status" value="1"/>
</dbReference>
<dbReference type="InterPro" id="IPR050562">
    <property type="entry name" value="FAD_mOase_fung"/>
</dbReference>
<keyword evidence="3" id="KW-0274">FAD</keyword>
<feature type="region of interest" description="Disordered" evidence="5">
    <location>
        <begin position="286"/>
        <end position="328"/>
    </location>
</feature>
<evidence type="ECO:0000256" key="2">
    <source>
        <dbReference type="ARBA" id="ARBA00022630"/>
    </source>
</evidence>
<name>A0A9P3H7B8_9FUNG</name>
<evidence type="ECO:0000256" key="4">
    <source>
        <dbReference type="ARBA" id="ARBA00023002"/>
    </source>
</evidence>
<accession>A0A9P3H7B8</accession>
<evidence type="ECO:0000256" key="3">
    <source>
        <dbReference type="ARBA" id="ARBA00022827"/>
    </source>
</evidence>
<proteinExistence type="inferred from homology"/>
<dbReference type="InterPro" id="IPR036188">
    <property type="entry name" value="FAD/NAD-bd_sf"/>
</dbReference>
<dbReference type="AlphaFoldDB" id="A0A9P3H7B8"/>
<organism evidence="7 8">
    <name type="scientific">Entomortierella parvispora</name>
    <dbReference type="NCBI Taxonomy" id="205924"/>
    <lineage>
        <taxon>Eukaryota</taxon>
        <taxon>Fungi</taxon>
        <taxon>Fungi incertae sedis</taxon>
        <taxon>Mucoromycota</taxon>
        <taxon>Mortierellomycotina</taxon>
        <taxon>Mortierellomycetes</taxon>
        <taxon>Mortierellales</taxon>
        <taxon>Mortierellaceae</taxon>
        <taxon>Entomortierella</taxon>
    </lineage>
</organism>
<evidence type="ECO:0000256" key="1">
    <source>
        <dbReference type="ARBA" id="ARBA00007992"/>
    </source>
</evidence>
<dbReference type="Gene3D" id="3.50.50.60">
    <property type="entry name" value="FAD/NAD(P)-binding domain"/>
    <property type="match status" value="1"/>
</dbReference>
<dbReference type="GO" id="GO:0004497">
    <property type="term" value="F:monooxygenase activity"/>
    <property type="evidence" value="ECO:0007669"/>
    <property type="project" value="InterPro"/>
</dbReference>
<dbReference type="Proteomes" id="UP000827284">
    <property type="component" value="Unassembled WGS sequence"/>
</dbReference>
<comment type="caution">
    <text evidence="7">The sequence shown here is derived from an EMBL/GenBank/DDBJ whole genome shotgun (WGS) entry which is preliminary data.</text>
</comment>
<evidence type="ECO:0000313" key="8">
    <source>
        <dbReference type="Proteomes" id="UP000827284"/>
    </source>
</evidence>
<dbReference type="OrthoDB" id="16820at2759"/>
<dbReference type="PANTHER" id="PTHR47356">
    <property type="entry name" value="FAD-DEPENDENT MONOOXYGENASE ASQG-RELATED"/>
    <property type="match status" value="1"/>
</dbReference>